<dbReference type="Gene3D" id="3.40.50.150">
    <property type="entry name" value="Vaccinia Virus protein VP39"/>
    <property type="match status" value="1"/>
</dbReference>
<dbReference type="Pfam" id="PF01189">
    <property type="entry name" value="Methyltr_RsmB-F"/>
    <property type="match status" value="1"/>
</dbReference>
<comment type="similarity">
    <text evidence="1 6">Belongs to the class I-like SAM-binding methyltransferase superfamily. RsmB/NOP family.</text>
</comment>
<feature type="binding site" evidence="6">
    <location>
        <begin position="237"/>
        <end position="243"/>
    </location>
    <ligand>
        <name>S-adenosyl-L-methionine</name>
        <dbReference type="ChEBI" id="CHEBI:59789"/>
    </ligand>
</feature>
<protein>
    <submittedName>
        <fullName evidence="8">Methyltransferase domain-containing protein</fullName>
    </submittedName>
</protein>
<feature type="binding site" evidence="6">
    <location>
        <position position="306"/>
    </location>
    <ligand>
        <name>S-adenosyl-L-methionine</name>
        <dbReference type="ChEBI" id="CHEBI:59789"/>
    </ligand>
</feature>
<sequence length="426" mass="46050">MPKPQQSVPGLPARQAALRLLDAVLRRGETLDQAYPHAVQRVGEFADKALARAIASEALRWLTDLDALIDGATQRNLPGDAKARSVLRIMCAQWLRLDTPPHAVIATGLPLLEGGPRRLAHGVFSALVKREVRLPEAPSLPEAVRERWGEKADAIAAGMALPPPLDLSLRDPAATEEWTEKLGAVSLAPGHLRLPRGQSVETLEGYGKGAWWAQDLAARLPASLLGPGEGRRVLDLCAAPGGKTLQLAAAGWQVTALDISKRRLERVRENLDRTGLEAEIVRADALKWRPKLEDGSEAVFDAVLLDAPCTATGTLRRHPDVIHRIGPRQIEHLTQLQADLLARAADWVKPGGTLVYAVCSLEREEGEAQAEAFDAEGAMMPLPVNASELPDVLPAEASEDGYLRTHPGMLAEQGGLDGFFAARWQK</sequence>
<feature type="binding site" evidence="6">
    <location>
        <position position="258"/>
    </location>
    <ligand>
        <name>S-adenosyl-L-methionine</name>
        <dbReference type="ChEBI" id="CHEBI:59789"/>
    </ligand>
</feature>
<reference evidence="8 9" key="1">
    <citation type="submission" date="2020-06" db="EMBL/GenBank/DDBJ databases">
        <title>Altererythrobacter sp. HHU K3-1.</title>
        <authorList>
            <person name="Zhang D."/>
            <person name="Xue H."/>
        </authorList>
    </citation>
    <scope>NUCLEOTIDE SEQUENCE [LARGE SCALE GENOMIC DNA]</scope>
    <source>
        <strain evidence="8 9">HHU K3-1</strain>
    </source>
</reference>
<dbReference type="InterPro" id="IPR001678">
    <property type="entry name" value="MeTrfase_RsmB-F_NOP2_dom"/>
</dbReference>
<evidence type="ECO:0000256" key="4">
    <source>
        <dbReference type="ARBA" id="ARBA00022691"/>
    </source>
</evidence>
<dbReference type="GO" id="GO:0001510">
    <property type="term" value="P:RNA methylation"/>
    <property type="evidence" value="ECO:0007669"/>
    <property type="project" value="InterPro"/>
</dbReference>
<gene>
    <name evidence="8" type="ORF">HUV48_13865</name>
</gene>
<evidence type="ECO:0000256" key="2">
    <source>
        <dbReference type="ARBA" id="ARBA00022603"/>
    </source>
</evidence>
<dbReference type="InterPro" id="IPR018314">
    <property type="entry name" value="RsmB/NOL1/NOP2-like_CS"/>
</dbReference>
<dbReference type="GO" id="GO:0006355">
    <property type="term" value="P:regulation of DNA-templated transcription"/>
    <property type="evidence" value="ECO:0007669"/>
    <property type="project" value="InterPro"/>
</dbReference>
<dbReference type="PROSITE" id="PS51686">
    <property type="entry name" value="SAM_MT_RSMB_NOP"/>
    <property type="match status" value="1"/>
</dbReference>
<keyword evidence="4 6" id="KW-0949">S-adenosyl-L-methionine</keyword>
<evidence type="ECO:0000256" key="1">
    <source>
        <dbReference type="ARBA" id="ARBA00007494"/>
    </source>
</evidence>
<dbReference type="PANTHER" id="PTHR22807:SF61">
    <property type="entry name" value="NOL1_NOP2_SUN FAMILY PROTEIN _ ANTITERMINATION NUSB DOMAIN-CONTAINING PROTEIN"/>
    <property type="match status" value="1"/>
</dbReference>
<dbReference type="InterPro" id="IPR029063">
    <property type="entry name" value="SAM-dependent_MTases_sf"/>
</dbReference>
<feature type="binding site" evidence="6">
    <location>
        <position position="284"/>
    </location>
    <ligand>
        <name>S-adenosyl-L-methionine</name>
        <dbReference type="ChEBI" id="CHEBI:59789"/>
    </ligand>
</feature>
<dbReference type="CDD" id="cd02440">
    <property type="entry name" value="AdoMet_MTases"/>
    <property type="match status" value="1"/>
</dbReference>
<dbReference type="Pfam" id="PF01029">
    <property type="entry name" value="NusB"/>
    <property type="match status" value="1"/>
</dbReference>
<dbReference type="Proteomes" id="UP000561438">
    <property type="component" value="Unassembled WGS sequence"/>
</dbReference>
<organism evidence="8 9">
    <name type="scientific">Qipengyuania atrilutea</name>
    <dbReference type="NCBI Taxonomy" id="2744473"/>
    <lineage>
        <taxon>Bacteria</taxon>
        <taxon>Pseudomonadati</taxon>
        <taxon>Pseudomonadota</taxon>
        <taxon>Alphaproteobacteria</taxon>
        <taxon>Sphingomonadales</taxon>
        <taxon>Erythrobacteraceae</taxon>
        <taxon>Qipengyuania</taxon>
    </lineage>
</organism>
<dbReference type="Gene3D" id="1.10.940.10">
    <property type="entry name" value="NusB-like"/>
    <property type="match status" value="1"/>
</dbReference>
<dbReference type="InterPro" id="IPR049560">
    <property type="entry name" value="MeTrfase_RsmB-F_NOP2_cat"/>
</dbReference>
<keyword evidence="5 6" id="KW-0694">RNA-binding</keyword>
<dbReference type="SUPFAM" id="SSF53335">
    <property type="entry name" value="S-adenosyl-L-methionine-dependent methyltransferases"/>
    <property type="match status" value="1"/>
</dbReference>
<evidence type="ECO:0000313" key="9">
    <source>
        <dbReference type="Proteomes" id="UP000561438"/>
    </source>
</evidence>
<feature type="active site" description="Nucleophile" evidence="6">
    <location>
        <position position="359"/>
    </location>
</feature>
<dbReference type="PRINTS" id="PR02008">
    <property type="entry name" value="RCMTFAMILY"/>
</dbReference>
<dbReference type="AlphaFoldDB" id="A0A850H9U5"/>
<evidence type="ECO:0000256" key="6">
    <source>
        <dbReference type="PROSITE-ProRule" id="PRU01023"/>
    </source>
</evidence>
<dbReference type="SUPFAM" id="SSF48013">
    <property type="entry name" value="NusB-like"/>
    <property type="match status" value="1"/>
</dbReference>
<evidence type="ECO:0000256" key="5">
    <source>
        <dbReference type="ARBA" id="ARBA00022884"/>
    </source>
</evidence>
<name>A0A850H9U5_9SPHN</name>
<dbReference type="RefSeq" id="WP_176268321.1">
    <property type="nucleotide sequence ID" value="NZ_JABWGV010000008.1"/>
</dbReference>
<evidence type="ECO:0000313" key="8">
    <source>
        <dbReference type="EMBL" id="NVD46095.1"/>
    </source>
</evidence>
<dbReference type="InterPro" id="IPR006027">
    <property type="entry name" value="NusB_RsmB_TIM44"/>
</dbReference>
<keyword evidence="2 6" id="KW-0489">Methyltransferase</keyword>
<feature type="domain" description="SAM-dependent MTase RsmB/NOP-type" evidence="7">
    <location>
        <begin position="132"/>
        <end position="426"/>
    </location>
</feature>
<keyword evidence="9" id="KW-1185">Reference proteome</keyword>
<proteinExistence type="inferred from homology"/>
<evidence type="ECO:0000256" key="3">
    <source>
        <dbReference type="ARBA" id="ARBA00022679"/>
    </source>
</evidence>
<dbReference type="PANTHER" id="PTHR22807">
    <property type="entry name" value="NOP2 YEAST -RELATED NOL1/NOP2/FMU SUN DOMAIN-CONTAINING"/>
    <property type="match status" value="1"/>
</dbReference>
<dbReference type="GO" id="GO:0003723">
    <property type="term" value="F:RNA binding"/>
    <property type="evidence" value="ECO:0007669"/>
    <property type="project" value="UniProtKB-UniRule"/>
</dbReference>
<accession>A0A850H9U5</accession>
<evidence type="ECO:0000259" key="7">
    <source>
        <dbReference type="PROSITE" id="PS51686"/>
    </source>
</evidence>
<dbReference type="InterPro" id="IPR035926">
    <property type="entry name" value="NusB-like_sf"/>
</dbReference>
<dbReference type="PROSITE" id="PS01153">
    <property type="entry name" value="NOL1_NOP2_SUN"/>
    <property type="match status" value="1"/>
</dbReference>
<dbReference type="InterPro" id="IPR023267">
    <property type="entry name" value="RCMT"/>
</dbReference>
<dbReference type="GO" id="GO:0008173">
    <property type="term" value="F:RNA methyltransferase activity"/>
    <property type="evidence" value="ECO:0007669"/>
    <property type="project" value="InterPro"/>
</dbReference>
<dbReference type="EMBL" id="JABWGV010000008">
    <property type="protein sequence ID" value="NVD46095.1"/>
    <property type="molecule type" value="Genomic_DNA"/>
</dbReference>
<keyword evidence="3 6" id="KW-0808">Transferase</keyword>
<comment type="caution">
    <text evidence="8">The sequence shown here is derived from an EMBL/GenBank/DDBJ whole genome shotgun (WGS) entry which is preliminary data.</text>
</comment>